<name>A0A8D8W282_9HEMI</name>
<dbReference type="EMBL" id="HBUF01125733">
    <property type="protein sequence ID" value="CAG6643143.1"/>
    <property type="molecule type" value="Transcribed_RNA"/>
</dbReference>
<accession>A0A8D8W282</accession>
<keyword evidence="1" id="KW-0812">Transmembrane</keyword>
<keyword evidence="1" id="KW-1133">Transmembrane helix</keyword>
<evidence type="ECO:0000313" key="2">
    <source>
        <dbReference type="EMBL" id="CAG6643143.1"/>
    </source>
</evidence>
<feature type="transmembrane region" description="Helical" evidence="1">
    <location>
        <begin position="124"/>
        <end position="145"/>
    </location>
</feature>
<dbReference type="AlphaFoldDB" id="A0A8D8W282"/>
<proteinExistence type="predicted"/>
<protein>
    <submittedName>
        <fullName evidence="2">Uncharacterized protein</fullName>
    </submittedName>
</protein>
<sequence>MCITCRYLHNCSRYQGTYNTYFVKKNIMQRSKTCYFIPLCNKKYEEVAQHRRKHQDHRSVGKLALKMSTGRAPGRTKTWCKRVGEATRQIVLLPRNTAMVKVAIIFFFGQSRWSRKRRVAGRPFISFFFSLFELFSVENIIFRAISLINQC</sequence>
<reference evidence="2" key="1">
    <citation type="submission" date="2021-05" db="EMBL/GenBank/DDBJ databases">
        <authorList>
            <person name="Alioto T."/>
            <person name="Alioto T."/>
            <person name="Gomez Garrido J."/>
        </authorList>
    </citation>
    <scope>NUCLEOTIDE SEQUENCE</scope>
</reference>
<evidence type="ECO:0000256" key="1">
    <source>
        <dbReference type="SAM" id="Phobius"/>
    </source>
</evidence>
<keyword evidence="1" id="KW-0472">Membrane</keyword>
<organism evidence="2">
    <name type="scientific">Cacopsylla melanoneura</name>
    <dbReference type="NCBI Taxonomy" id="428564"/>
    <lineage>
        <taxon>Eukaryota</taxon>
        <taxon>Metazoa</taxon>
        <taxon>Ecdysozoa</taxon>
        <taxon>Arthropoda</taxon>
        <taxon>Hexapoda</taxon>
        <taxon>Insecta</taxon>
        <taxon>Pterygota</taxon>
        <taxon>Neoptera</taxon>
        <taxon>Paraneoptera</taxon>
        <taxon>Hemiptera</taxon>
        <taxon>Sternorrhyncha</taxon>
        <taxon>Psylloidea</taxon>
        <taxon>Psyllidae</taxon>
        <taxon>Psyllinae</taxon>
        <taxon>Cacopsylla</taxon>
    </lineage>
</organism>